<dbReference type="InterPro" id="IPR050706">
    <property type="entry name" value="Cyclic-di-GMP_PDE-like"/>
</dbReference>
<name>A0ABY5DM19_9ACTN</name>
<keyword evidence="3" id="KW-1185">Reference proteome</keyword>
<feature type="domain" description="EAL" evidence="1">
    <location>
        <begin position="1"/>
        <end position="232"/>
    </location>
</feature>
<dbReference type="InterPro" id="IPR003018">
    <property type="entry name" value="GAF"/>
</dbReference>
<dbReference type="EMBL" id="CP098502">
    <property type="protein sequence ID" value="UTI62991.1"/>
    <property type="molecule type" value="Genomic_DNA"/>
</dbReference>
<dbReference type="InterPro" id="IPR035919">
    <property type="entry name" value="EAL_sf"/>
</dbReference>
<dbReference type="InterPro" id="IPR029016">
    <property type="entry name" value="GAF-like_dom_sf"/>
</dbReference>
<dbReference type="Pfam" id="PF01590">
    <property type="entry name" value="GAF"/>
    <property type="match status" value="1"/>
</dbReference>
<evidence type="ECO:0000313" key="2">
    <source>
        <dbReference type="EMBL" id="UTI62991.1"/>
    </source>
</evidence>
<dbReference type="Gene3D" id="3.20.20.450">
    <property type="entry name" value="EAL domain"/>
    <property type="match status" value="1"/>
</dbReference>
<dbReference type="SUPFAM" id="SSF141868">
    <property type="entry name" value="EAL domain-like"/>
    <property type="match status" value="1"/>
</dbReference>
<dbReference type="Gene3D" id="3.30.450.40">
    <property type="match status" value="1"/>
</dbReference>
<sequence>MTSSTDITEGLTIAYQPMVDLQTGRPWAYEALLRPESASPSAWLAKARREGAGPVAEALAITLALRGGRPPGGALLAVNVSASALASDAVQRMLPRDLSGLILEITENELVLHGSSIQTHLDDLRGRGALIAVDDAGAGYASLRQVMLLRPDIIKLDRELVSGVHLDPAKVALIEALSRFAVRTGAMLCAEGIEHEDELATLADLDVPIGQGFYLARPHARWPTVAPMAALACREGLASALRHGDRPLGDHVQILQEALAARLSNCTSLADLNATLPQLQLLLQADGLSISRLEDPGGDPYLQTCAGSVWEDEPCYRVADYPTTGALLRTGDAAQVLRGDTGADEHELQLLHTNGLAALMMIPLRAGGQAVGLLEVFSSEDRPWTRQQLTLARTVAHHLATLLRHLPAHAQARAVGHSGPPGLTTLRALPAIAANDTAGRA</sequence>
<dbReference type="RefSeq" id="WP_254569726.1">
    <property type="nucleotide sequence ID" value="NZ_CP098502.1"/>
</dbReference>
<proteinExistence type="predicted"/>
<protein>
    <submittedName>
        <fullName evidence="2">EAL domain-containing protein</fullName>
    </submittedName>
</protein>
<dbReference type="InterPro" id="IPR001633">
    <property type="entry name" value="EAL_dom"/>
</dbReference>
<evidence type="ECO:0000259" key="1">
    <source>
        <dbReference type="PROSITE" id="PS50883"/>
    </source>
</evidence>
<dbReference type="Pfam" id="PF00563">
    <property type="entry name" value="EAL"/>
    <property type="match status" value="1"/>
</dbReference>
<gene>
    <name evidence="2" type="ORF">NBH00_16690</name>
</gene>
<dbReference type="SMART" id="SM00065">
    <property type="entry name" value="GAF"/>
    <property type="match status" value="1"/>
</dbReference>
<organism evidence="2 3">
    <name type="scientific">Paraconexibacter antarcticus</name>
    <dbReference type="NCBI Taxonomy" id="2949664"/>
    <lineage>
        <taxon>Bacteria</taxon>
        <taxon>Bacillati</taxon>
        <taxon>Actinomycetota</taxon>
        <taxon>Thermoleophilia</taxon>
        <taxon>Solirubrobacterales</taxon>
        <taxon>Paraconexibacteraceae</taxon>
        <taxon>Paraconexibacter</taxon>
    </lineage>
</organism>
<evidence type="ECO:0000313" key="3">
    <source>
        <dbReference type="Proteomes" id="UP001056035"/>
    </source>
</evidence>
<dbReference type="Proteomes" id="UP001056035">
    <property type="component" value="Chromosome"/>
</dbReference>
<dbReference type="SMART" id="SM00052">
    <property type="entry name" value="EAL"/>
    <property type="match status" value="1"/>
</dbReference>
<dbReference type="CDD" id="cd01948">
    <property type="entry name" value="EAL"/>
    <property type="match status" value="1"/>
</dbReference>
<dbReference type="PROSITE" id="PS50883">
    <property type="entry name" value="EAL"/>
    <property type="match status" value="1"/>
</dbReference>
<reference evidence="2 3" key="1">
    <citation type="submission" date="2022-06" db="EMBL/GenBank/DDBJ databases">
        <title>Paraconexibacter antarcticus.</title>
        <authorList>
            <person name="Kim C.S."/>
        </authorList>
    </citation>
    <scope>NUCLEOTIDE SEQUENCE [LARGE SCALE GENOMIC DNA]</scope>
    <source>
        <strain evidence="2 3">02-257</strain>
    </source>
</reference>
<dbReference type="PANTHER" id="PTHR33121:SF76">
    <property type="entry name" value="SIGNALING PROTEIN"/>
    <property type="match status" value="1"/>
</dbReference>
<dbReference type="SUPFAM" id="SSF55781">
    <property type="entry name" value="GAF domain-like"/>
    <property type="match status" value="1"/>
</dbReference>
<dbReference type="PANTHER" id="PTHR33121">
    <property type="entry name" value="CYCLIC DI-GMP PHOSPHODIESTERASE PDEF"/>
    <property type="match status" value="1"/>
</dbReference>
<accession>A0ABY5DM19</accession>